<name>A0A2J8KCA2_PANTR</name>
<proteinExistence type="predicted"/>
<dbReference type="EMBL" id="NBAG03000378">
    <property type="protein sequence ID" value="PNI32630.1"/>
    <property type="molecule type" value="Genomic_DNA"/>
</dbReference>
<gene>
    <name evidence="1" type="ORF">CK820_G0039741</name>
</gene>
<dbReference type="Proteomes" id="UP000236370">
    <property type="component" value="Unassembled WGS sequence"/>
</dbReference>
<organism evidence="1 2">
    <name type="scientific">Pan troglodytes</name>
    <name type="common">Chimpanzee</name>
    <dbReference type="NCBI Taxonomy" id="9598"/>
    <lineage>
        <taxon>Eukaryota</taxon>
        <taxon>Metazoa</taxon>
        <taxon>Chordata</taxon>
        <taxon>Craniata</taxon>
        <taxon>Vertebrata</taxon>
        <taxon>Euteleostomi</taxon>
        <taxon>Mammalia</taxon>
        <taxon>Eutheria</taxon>
        <taxon>Euarchontoglires</taxon>
        <taxon>Primates</taxon>
        <taxon>Haplorrhini</taxon>
        <taxon>Catarrhini</taxon>
        <taxon>Hominidae</taxon>
        <taxon>Pan</taxon>
    </lineage>
</organism>
<comment type="caution">
    <text evidence="1">The sequence shown here is derived from an EMBL/GenBank/DDBJ whole genome shotgun (WGS) entry which is preliminary data.</text>
</comment>
<sequence length="73" mass="7698">MGLSFVSSKEQGSGSFCSPSSLFHCLHSGTEGILFISCSGLFNTLAKSQTTQAQEAASAFLIGGIFFSSRFCF</sequence>
<evidence type="ECO:0000313" key="1">
    <source>
        <dbReference type="EMBL" id="PNI32630.1"/>
    </source>
</evidence>
<accession>A0A2J8KCA2</accession>
<evidence type="ECO:0000313" key="2">
    <source>
        <dbReference type="Proteomes" id="UP000236370"/>
    </source>
</evidence>
<protein>
    <submittedName>
        <fullName evidence="1">T0139272 isoform 3</fullName>
    </submittedName>
</protein>
<dbReference type="AlphaFoldDB" id="A0A2J8KCA2"/>
<reference evidence="1 2" key="1">
    <citation type="submission" date="2017-12" db="EMBL/GenBank/DDBJ databases">
        <title>High-resolution comparative analysis of great ape genomes.</title>
        <authorList>
            <person name="Pollen A."/>
            <person name="Hastie A."/>
            <person name="Hormozdiari F."/>
            <person name="Dougherty M."/>
            <person name="Liu R."/>
            <person name="Chaisson M."/>
            <person name="Hoppe E."/>
            <person name="Hill C."/>
            <person name="Pang A."/>
            <person name="Hillier L."/>
            <person name="Baker C."/>
            <person name="Armstrong J."/>
            <person name="Shendure J."/>
            <person name="Paten B."/>
            <person name="Wilson R."/>
            <person name="Chao H."/>
            <person name="Schneider V."/>
            <person name="Ventura M."/>
            <person name="Kronenberg Z."/>
            <person name="Murali S."/>
            <person name="Gordon D."/>
            <person name="Cantsilieris S."/>
            <person name="Munson K."/>
            <person name="Nelson B."/>
            <person name="Raja A."/>
            <person name="Underwood J."/>
            <person name="Diekhans M."/>
            <person name="Fiddes I."/>
            <person name="Haussler D."/>
            <person name="Eichler E."/>
        </authorList>
    </citation>
    <scope>NUCLEOTIDE SEQUENCE [LARGE SCALE GENOMIC DNA]</scope>
    <source>
        <strain evidence="1">Yerkes chimp pedigree #C0471</strain>
    </source>
</reference>